<sequence length="1319" mass="138359">MTSQPRFCRMTSQLRCPIMQFCDVIGVMEGKVTLVRRWGIPLATATSAPLLVPVVRAEAGDAKEEAPAPPPPPTSRMVRPSDLPIYEEPEEVLNFEYHGRERTTLEEGVGVVRQQVEGVLAATRSTRERAVHIYETGKAHSMVKPQSKAPPPPPPAEETPKEAEKEEDASASAGDSADTPKPEGGEVRSAVVLSLPPGKTLVDTLAEQASDVTVWGFRLTDDTTAPPKPAVPEGFGTIGTGQVATAVVAGQDEAQAPREVVEKVKEGAAIVEEKLPEVEKVVVVVEEGVAAVVEKLGKVEEGAETVKEKLSEVEEKVEQVKVEEVEEAASSVAVEVLSPVLGKEEAQEVVEKVEEKVGEAVEEVVEAAAVVVEERMAPEAASLVEMVVEETQAAVESVNETAREVEGVVEQVTQVVEGKEGLFDKLVNLLSKPGQDDTQSGKAVEGTPGMPDSAKEVEAAPQVVHEAVQSSKVEGVVEVVKEDIQKVEEEATQGVESKEVDLSVVKKQPGVEDQVESTPAATPEGQAEVEAIPATPVVSPLEEREGLFDKLVSLFSKDAGQEKAAPPPVTEATHTTGEVEAAPQAAAEMPDTARELQETQVDTAPPTEADAVPPMPVQEAPAEVDAASPPAVQEAPAAAEEATSPATAPLVPQAEESEGLFDKLISFLSKDSKDASAAEVPDSAKQVEAAGESTSEVPDSAKQVEAAGEVTESAKEDLSDGEGEDEFVIVSSMGEASDVMDVLKPDSVLDKLRPTEPHLESTPAKAEVTPATTEASRTGDEKEQVAAMPVVEVETKAPEVRVTEEEGLFDKLVRLFTKDEERPASSSATVPSPDSAGGGGGVSTEPVPGEGGEAALPAAPGDVDTAQHQDVLEVAEHAAPIPDVLTVPSDTTQVPDAPPPPQHTTPAPAVPVGTAGTEPEETEGTLLEEPTPESPAPPPIKKVALLDKLSSLFQKEEPPSSDTPTAATQKPPSRREEDTSGAAVQEASPAAAGDSATPPPEASSGGGEGEAADSVAASGGKEEEEAALPAAEDTAAAQPQVSAPQTEAVVVEEGKDTIVQLTPPGPEKDYGQSSPEDSDINHSVITTTQQLSPSPQHTTTQHHSIITTTQQLSPSPQHVTQSSPQHSSHLLVTTTHHKSASHSAITTMLILMSFSSVGMCGRTCSLKASAMLLSPVSLCGEAKARNKDEVQATCLQGCLTGLAQRWLLDLPLDCLACSSDDSAFNLACISLRRAALALLMALMVTVALEILAWCCGGDVMLGKDAARYLSEYWFVLVGQLLPSARHVFERVCAAFTLHQWLIGTSVGLFICNFTFLVGY</sequence>
<evidence type="ECO:0000313" key="4">
    <source>
        <dbReference type="EMBL" id="MPC24905.1"/>
    </source>
</evidence>
<feature type="region of interest" description="Disordered" evidence="2">
    <location>
        <begin position="820"/>
        <end position="861"/>
    </location>
</feature>
<keyword evidence="3" id="KW-0812">Transmembrane</keyword>
<feature type="coiled-coil region" evidence="1">
    <location>
        <begin position="296"/>
        <end position="363"/>
    </location>
</feature>
<evidence type="ECO:0000256" key="3">
    <source>
        <dbReference type="SAM" id="Phobius"/>
    </source>
</evidence>
<evidence type="ECO:0000256" key="1">
    <source>
        <dbReference type="SAM" id="Coils"/>
    </source>
</evidence>
<feature type="region of interest" description="Disordered" evidence="2">
    <location>
        <begin position="753"/>
        <end position="784"/>
    </location>
</feature>
<dbReference type="Proteomes" id="UP000324222">
    <property type="component" value="Unassembled WGS sequence"/>
</dbReference>
<dbReference type="PANTHER" id="PTHR48125">
    <property type="entry name" value="LP07818P1"/>
    <property type="match status" value="1"/>
</dbReference>
<gene>
    <name evidence="4" type="ORF">E2C01_018001</name>
</gene>
<feature type="compositionally biased region" description="Low complexity" evidence="2">
    <location>
        <begin position="1092"/>
        <end position="1111"/>
    </location>
</feature>
<dbReference type="OrthoDB" id="5973346at2759"/>
<proteinExistence type="predicted"/>
<reference evidence="4 5" key="1">
    <citation type="submission" date="2019-05" db="EMBL/GenBank/DDBJ databases">
        <title>Another draft genome of Portunus trituberculatus and its Hox gene families provides insights of decapod evolution.</title>
        <authorList>
            <person name="Jeong J.-H."/>
            <person name="Song I."/>
            <person name="Kim S."/>
            <person name="Choi T."/>
            <person name="Kim D."/>
            <person name="Ryu S."/>
            <person name="Kim W."/>
        </authorList>
    </citation>
    <scope>NUCLEOTIDE SEQUENCE [LARGE SCALE GENOMIC DNA]</scope>
    <source>
        <tissue evidence="4">Muscle</tissue>
    </source>
</reference>
<feature type="region of interest" description="Disordered" evidence="2">
    <location>
        <begin position="61"/>
        <end position="81"/>
    </location>
</feature>
<comment type="caution">
    <text evidence="4">The sequence shown here is derived from an EMBL/GenBank/DDBJ whole genome shotgun (WGS) entry which is preliminary data.</text>
</comment>
<keyword evidence="3" id="KW-0472">Membrane</keyword>
<feature type="region of interest" description="Disordered" evidence="2">
    <location>
        <begin position="677"/>
        <end position="723"/>
    </location>
</feature>
<feature type="compositionally biased region" description="Low complexity" evidence="2">
    <location>
        <begin position="1027"/>
        <end position="1037"/>
    </location>
</feature>
<keyword evidence="3" id="KW-1133">Transmembrane helix</keyword>
<feature type="compositionally biased region" description="Low complexity" evidence="2">
    <location>
        <begin position="845"/>
        <end position="861"/>
    </location>
</feature>
<feature type="compositionally biased region" description="Pro residues" evidence="2">
    <location>
        <begin position="148"/>
        <end position="157"/>
    </location>
</feature>
<feature type="region of interest" description="Disordered" evidence="2">
    <location>
        <begin position="885"/>
        <end position="1126"/>
    </location>
</feature>
<dbReference type="PANTHER" id="PTHR48125:SF10">
    <property type="entry name" value="OS12G0136300 PROTEIN"/>
    <property type="match status" value="1"/>
</dbReference>
<feature type="compositionally biased region" description="Polar residues" evidence="2">
    <location>
        <begin position="960"/>
        <end position="971"/>
    </location>
</feature>
<feature type="region of interest" description="Disordered" evidence="2">
    <location>
        <begin position="136"/>
        <end position="187"/>
    </location>
</feature>
<keyword evidence="5" id="KW-1185">Reference proteome</keyword>
<feature type="region of interest" description="Disordered" evidence="2">
    <location>
        <begin position="432"/>
        <end position="458"/>
    </location>
</feature>
<accession>A0A5B7DUB8</accession>
<evidence type="ECO:0000313" key="5">
    <source>
        <dbReference type="Proteomes" id="UP000324222"/>
    </source>
</evidence>
<feature type="compositionally biased region" description="Low complexity" evidence="2">
    <location>
        <begin position="904"/>
        <end position="917"/>
    </location>
</feature>
<feature type="compositionally biased region" description="Low complexity" evidence="2">
    <location>
        <begin position="626"/>
        <end position="646"/>
    </location>
</feature>
<feature type="compositionally biased region" description="Polar residues" evidence="2">
    <location>
        <begin position="1112"/>
        <end position="1125"/>
    </location>
</feature>
<organism evidence="4 5">
    <name type="scientific">Portunus trituberculatus</name>
    <name type="common">Swimming crab</name>
    <name type="synonym">Neptunus trituberculatus</name>
    <dbReference type="NCBI Taxonomy" id="210409"/>
    <lineage>
        <taxon>Eukaryota</taxon>
        <taxon>Metazoa</taxon>
        <taxon>Ecdysozoa</taxon>
        <taxon>Arthropoda</taxon>
        <taxon>Crustacea</taxon>
        <taxon>Multicrustacea</taxon>
        <taxon>Malacostraca</taxon>
        <taxon>Eumalacostraca</taxon>
        <taxon>Eucarida</taxon>
        <taxon>Decapoda</taxon>
        <taxon>Pleocyemata</taxon>
        <taxon>Brachyura</taxon>
        <taxon>Eubrachyura</taxon>
        <taxon>Portunoidea</taxon>
        <taxon>Portunidae</taxon>
        <taxon>Portuninae</taxon>
        <taxon>Portunus</taxon>
    </lineage>
</organism>
<name>A0A5B7DUB8_PORTR</name>
<protein>
    <submittedName>
        <fullName evidence="4">Uncharacterized protein</fullName>
    </submittedName>
</protein>
<feature type="region of interest" description="Disordered" evidence="2">
    <location>
        <begin position="583"/>
        <end position="646"/>
    </location>
</feature>
<feature type="compositionally biased region" description="Polar residues" evidence="2">
    <location>
        <begin position="1071"/>
        <end position="1091"/>
    </location>
</feature>
<feature type="transmembrane region" description="Helical" evidence="3">
    <location>
        <begin position="1300"/>
        <end position="1318"/>
    </location>
</feature>
<dbReference type="EMBL" id="VSRR010001389">
    <property type="protein sequence ID" value="MPC24905.1"/>
    <property type="molecule type" value="Genomic_DNA"/>
</dbReference>
<feature type="transmembrane region" description="Helical" evidence="3">
    <location>
        <begin position="1234"/>
        <end position="1256"/>
    </location>
</feature>
<keyword evidence="1" id="KW-0175">Coiled coil</keyword>
<evidence type="ECO:0000256" key="2">
    <source>
        <dbReference type="SAM" id="MobiDB-lite"/>
    </source>
</evidence>